<organism evidence="3 4">
    <name type="scientific">Cohnella kolymensis</name>
    <dbReference type="NCBI Taxonomy" id="1590652"/>
    <lineage>
        <taxon>Bacteria</taxon>
        <taxon>Bacillati</taxon>
        <taxon>Bacillota</taxon>
        <taxon>Bacilli</taxon>
        <taxon>Bacillales</taxon>
        <taxon>Paenibacillaceae</taxon>
        <taxon>Cohnella</taxon>
    </lineage>
</organism>
<evidence type="ECO:0008006" key="5">
    <source>
        <dbReference type="Google" id="ProtNLM"/>
    </source>
</evidence>
<keyword evidence="2" id="KW-0472">Membrane</keyword>
<feature type="transmembrane region" description="Helical" evidence="2">
    <location>
        <begin position="348"/>
        <end position="367"/>
    </location>
</feature>
<dbReference type="RefSeq" id="WP_041060204.1">
    <property type="nucleotide sequence ID" value="NZ_JXAL01000003.1"/>
</dbReference>
<evidence type="ECO:0000256" key="1">
    <source>
        <dbReference type="SAM" id="Coils"/>
    </source>
</evidence>
<comment type="caution">
    <text evidence="3">The sequence shown here is derived from an EMBL/GenBank/DDBJ whole genome shotgun (WGS) entry which is preliminary data.</text>
</comment>
<feature type="transmembrane region" description="Helical" evidence="2">
    <location>
        <begin position="318"/>
        <end position="336"/>
    </location>
</feature>
<evidence type="ECO:0000313" key="3">
    <source>
        <dbReference type="EMBL" id="KIL36961.1"/>
    </source>
</evidence>
<reference evidence="3 4" key="1">
    <citation type="submission" date="2014-12" db="EMBL/GenBank/DDBJ databases">
        <title>Draft genome sequence of Cohnella kolymensis strain B-2846.</title>
        <authorList>
            <person name="Karlyshev A.V."/>
            <person name="Kudryashova E.B."/>
        </authorList>
    </citation>
    <scope>NUCLEOTIDE SEQUENCE [LARGE SCALE GENOMIC DNA]</scope>
    <source>
        <strain evidence="3 4">VKM B-2846</strain>
    </source>
</reference>
<evidence type="ECO:0000256" key="2">
    <source>
        <dbReference type="SAM" id="Phobius"/>
    </source>
</evidence>
<keyword evidence="2" id="KW-0812">Transmembrane</keyword>
<proteinExistence type="predicted"/>
<protein>
    <recommendedName>
        <fullName evidence="5">Death domain-containing protein</fullName>
    </recommendedName>
</protein>
<sequence>MDKLFRPKGTTQEINLLLSAIKETEASLRQDRDSIVHFNETNEALTILEEQLAVLELQLPDIRLRTAELQGAFDLREWWLKGQALLLEEVELRKVLPDPSVPLLAQEARSVWESLKGNRSEAADNLAKARKAEFELRLAREAISWDEGFVALLPELERLESVREGIVARREEGAELESERRLLDESVKGMLARLSPDWTEADLQAFGGLSAERDQVRRLQQQWEEAERAAESLQADVRRITRQLHALQVEPLIERRQEGERGAANESYRLSFIPRSRSDLLKSWHALEDAIRQYEGARMEALLDSAGRIQYQRRKPAGLLYGVAGIAATAAAAMPFLAGKDNPVPPTYLTLSAILIAAAAGVVLLAFRQSSRPAAVHSSGKDGSVRIHRRQMAERLSRLVSDNEAAAALLAESNEDDLTRAQIEDGVWVELRNAVYREIERLDAENELQLKHTETQTRLQELSRERSVIEKDLKQLNDRLSALQEEWQTWLQARKLPLHLTPDSLPELLGLTEQGRTSLRQRERIIERLAAVGSTIDQFEEAAAKVCEQYPPPAAFGHDSVLAVHGLFREALRQQTAKEEALRVDRLLSAAVNEAERAGRELTRVENVIATFFSGGWLG</sequence>
<dbReference type="EMBL" id="JXAL01000003">
    <property type="protein sequence ID" value="KIL36961.1"/>
    <property type="molecule type" value="Genomic_DNA"/>
</dbReference>
<gene>
    <name evidence="3" type="ORF">SD71_04425</name>
</gene>
<name>A0ABR5A7B6_9BACL</name>
<keyword evidence="1" id="KW-0175">Coiled coil</keyword>
<feature type="coiled-coil region" evidence="1">
    <location>
        <begin position="445"/>
        <end position="493"/>
    </location>
</feature>
<feature type="coiled-coil region" evidence="1">
    <location>
        <begin position="209"/>
        <end position="250"/>
    </location>
</feature>
<accession>A0ABR5A7B6</accession>
<evidence type="ECO:0000313" key="4">
    <source>
        <dbReference type="Proteomes" id="UP000054526"/>
    </source>
</evidence>
<keyword evidence="2" id="KW-1133">Transmembrane helix</keyword>
<keyword evidence="4" id="KW-1185">Reference proteome</keyword>
<dbReference type="Proteomes" id="UP000054526">
    <property type="component" value="Unassembled WGS sequence"/>
</dbReference>